<dbReference type="GO" id="GO:0008168">
    <property type="term" value="F:methyltransferase activity"/>
    <property type="evidence" value="ECO:0007669"/>
    <property type="project" value="UniProtKB-KW"/>
</dbReference>
<dbReference type="CDD" id="cd06588">
    <property type="entry name" value="PhnB_like"/>
    <property type="match status" value="1"/>
</dbReference>
<evidence type="ECO:0000313" key="3">
    <source>
        <dbReference type="Proteomes" id="UP000320496"/>
    </source>
</evidence>
<accession>A0A517ZF67</accession>
<keyword evidence="2" id="KW-0489">Methyltransferase</keyword>
<dbReference type="Pfam" id="PF06983">
    <property type="entry name" value="3-dmu-9_3-mt"/>
    <property type="match status" value="1"/>
</dbReference>
<dbReference type="OrthoDB" id="9806473at2"/>
<evidence type="ECO:0000313" key="2">
    <source>
        <dbReference type="EMBL" id="QDU41143.1"/>
    </source>
</evidence>
<evidence type="ECO:0000259" key="1">
    <source>
        <dbReference type="Pfam" id="PF06983"/>
    </source>
</evidence>
<reference evidence="2 3" key="1">
    <citation type="submission" date="2019-02" db="EMBL/GenBank/DDBJ databases">
        <title>Deep-cultivation of Planctomycetes and their phenomic and genomic characterization uncovers novel biology.</title>
        <authorList>
            <person name="Wiegand S."/>
            <person name="Jogler M."/>
            <person name="Boedeker C."/>
            <person name="Pinto D."/>
            <person name="Vollmers J."/>
            <person name="Rivas-Marin E."/>
            <person name="Kohn T."/>
            <person name="Peeters S.H."/>
            <person name="Heuer A."/>
            <person name="Rast P."/>
            <person name="Oberbeckmann S."/>
            <person name="Bunk B."/>
            <person name="Jeske O."/>
            <person name="Meyerdierks A."/>
            <person name="Storesund J.E."/>
            <person name="Kallscheuer N."/>
            <person name="Luecker S."/>
            <person name="Lage O.M."/>
            <person name="Pohl T."/>
            <person name="Merkel B.J."/>
            <person name="Hornburger P."/>
            <person name="Mueller R.-W."/>
            <person name="Bruemmer F."/>
            <person name="Labrenz M."/>
            <person name="Spormann A.M."/>
            <person name="Op den Camp H."/>
            <person name="Overmann J."/>
            <person name="Amann R."/>
            <person name="Jetten M.S.M."/>
            <person name="Mascher T."/>
            <person name="Medema M.H."/>
            <person name="Devos D.P."/>
            <person name="Kaster A.-K."/>
            <person name="Ovreas L."/>
            <person name="Rohde M."/>
            <person name="Galperin M.Y."/>
            <person name="Jogler C."/>
        </authorList>
    </citation>
    <scope>NUCLEOTIDE SEQUENCE [LARGE SCALE GENOMIC DNA]</scope>
    <source>
        <strain evidence="2 3">Mal4</strain>
    </source>
</reference>
<proteinExistence type="predicted"/>
<dbReference type="InterPro" id="IPR009725">
    <property type="entry name" value="3_dmu_93_MTrfase"/>
</dbReference>
<dbReference type="AlphaFoldDB" id="A0A517ZF67"/>
<dbReference type="KEGG" id="mri:Mal4_55080"/>
<dbReference type="GO" id="GO:0032259">
    <property type="term" value="P:methylation"/>
    <property type="evidence" value="ECO:0007669"/>
    <property type="project" value="UniProtKB-KW"/>
</dbReference>
<keyword evidence="2" id="KW-0808">Transferase</keyword>
<dbReference type="SUPFAM" id="SSF54593">
    <property type="entry name" value="Glyoxalase/Bleomycin resistance protein/Dihydroxybiphenyl dioxygenase"/>
    <property type="match status" value="1"/>
</dbReference>
<dbReference type="RefSeq" id="WP_145372355.1">
    <property type="nucleotide sequence ID" value="NZ_CP036275.1"/>
</dbReference>
<feature type="domain" description="PhnB-like" evidence="1">
    <location>
        <begin position="5"/>
        <end position="114"/>
    </location>
</feature>
<dbReference type="InterPro" id="IPR028973">
    <property type="entry name" value="PhnB-like"/>
</dbReference>
<protein>
    <submittedName>
        <fullName evidence="2">3-demethylubiquinone-9 3-methyltransferase</fullName>
    </submittedName>
</protein>
<gene>
    <name evidence="2" type="ORF">Mal4_55080</name>
</gene>
<dbReference type="InterPro" id="IPR029068">
    <property type="entry name" value="Glyas_Bleomycin-R_OHBP_Dase"/>
</dbReference>
<dbReference type="PANTHER" id="PTHR33990">
    <property type="entry name" value="PROTEIN YJDN-RELATED"/>
    <property type="match status" value="1"/>
</dbReference>
<keyword evidence="2" id="KW-0830">Ubiquinone</keyword>
<dbReference type="EMBL" id="CP036275">
    <property type="protein sequence ID" value="QDU41143.1"/>
    <property type="molecule type" value="Genomic_DNA"/>
</dbReference>
<dbReference type="Proteomes" id="UP000320496">
    <property type="component" value="Chromosome"/>
</dbReference>
<sequence length="155" mass="17221">MQIEQKVTPFLTFENQAEEAARLYVSVVPDSELGQVTKNPMTGAAMTVEFTLAGLKFVALNMGQPCEPSMAFSIAVACDSQEEIDHLWAKLTDGGEELQCGWLKDRFGVHWQIVPRVMTKYLQESDAETAGRVMGAMMQMVKLDIAALQRAYEGR</sequence>
<name>A0A517ZF67_9PLAN</name>
<dbReference type="Gene3D" id="3.10.180.10">
    <property type="entry name" value="2,3-Dihydroxybiphenyl 1,2-Dioxygenase, domain 1"/>
    <property type="match status" value="1"/>
</dbReference>
<keyword evidence="3" id="KW-1185">Reference proteome</keyword>
<organism evidence="2 3">
    <name type="scientific">Maioricimonas rarisocia</name>
    <dbReference type="NCBI Taxonomy" id="2528026"/>
    <lineage>
        <taxon>Bacteria</taxon>
        <taxon>Pseudomonadati</taxon>
        <taxon>Planctomycetota</taxon>
        <taxon>Planctomycetia</taxon>
        <taxon>Planctomycetales</taxon>
        <taxon>Planctomycetaceae</taxon>
        <taxon>Maioricimonas</taxon>
    </lineage>
</organism>
<dbReference type="PIRSF" id="PIRSF021700">
    <property type="entry name" value="3_dmu_93_MTrfase"/>
    <property type="match status" value="1"/>
</dbReference>